<evidence type="ECO:0000256" key="2">
    <source>
        <dbReference type="ARBA" id="ARBA00023295"/>
    </source>
</evidence>
<evidence type="ECO:0000313" key="5">
    <source>
        <dbReference type="EMBL" id="MDG0791853.1"/>
    </source>
</evidence>
<dbReference type="Proteomes" id="UP001153387">
    <property type="component" value="Unassembled WGS sequence"/>
</dbReference>
<sequence length="1137" mass="120789">MKLDDGMKVDDGMEMDVGVKADNGMKRKRSHLKRWLSAGLALTLAAGLAPIVGGATAATAGEASALAAHARFTGAPAEWDAVAADETAGGGALSLLKGVQRGGMLYLLAEGTAVDPGGVFLIDADDDSATGAQEAAWSDATGIDYRIVGTQVQRYADGAWMPAGTAAYANSGAIAEAAVDIGLLGLTASAPLKAAYAEPAANAFLPDAGKPMLAVEAEAAAFGPDPDIAVDGDPADWSGSEPVAVSADGLTKLYAAANGDTLSVMVSGRMGDWNDVFIDTDHSKDTGFTTNWLWPDYGFDYMTENGALYASTGSGWGWSQLAAEGVQYAASGSGNGKVIEMSVPLGELGMAAPAPLYIGFNVGEVYAPAPAAQAAKIVPSLPRVTADGNDAEWSGIRPIATGTGNIRDLSAFVKNDKLYVLAHGYDLSGEKNLFIDADNDPETGHQGWQYAATGADYLVQNGTAYKSTGSGWSWEALGAAESVVSSVYAPAGESVLEAAVDMSGWEASSTVRVALGVGADYAPAASGAARYPAALSERGAQIAVDGQDGDWSDVDNKAASSGGSIRLRALRDREKLYLLAQGSGLNTQNEYFIDADGDGATGLQDARWPGGGIDYKVSRNTLYRFDGAGWTASGKVQNVPDAGNDLVYLYLDQIGATTDSGLKVAYAAKNVLALPGVGRPMLAVQALAEQPSEAGVYYPRESFEVLNNPYTGWVAWARDVPKKALGEPYAQSHSMVYAGISWRELEPVKGEFDWAGIEEKYQFAYWASLGKKINLRIVMDTPTSDPAHKDIPDWLYDELVEEAGSADGAGKWYDSSEIGAGFAPNYNLPVLLEEHERMIGALAARYDEDPRIAYVQIGSLGHWGEFHNYPEPLSGKFPNVAVSDRYVQHYLDGFKHKLLGMRKPFPIAAANGLGLFNDVFGDKGSTESWLSWIRDGWSDIGLYIEPGESAAEAQAASKMPDFWKTSFSGGEFTSGNPLLSLADGSIVESLREARLSHTSWLGPSAPLDYEVGKGGITQEIQENMDTFRKTIGYRYVFNAVKHDGEASAGDKIEVKTQWTNKGVAPFLLRLAGRRRAGGCGRTDRRVERHEGERRRYSRLAAGRLRSDAAAGYPGRTRERRIPGAGRHPRSGYRQAGH</sequence>
<organism evidence="5 6">
    <name type="scientific">Cohnella ginsengisoli</name>
    <dbReference type="NCBI Taxonomy" id="425004"/>
    <lineage>
        <taxon>Bacteria</taxon>
        <taxon>Bacillati</taxon>
        <taxon>Bacillota</taxon>
        <taxon>Bacilli</taxon>
        <taxon>Bacillales</taxon>
        <taxon>Paenibacillaceae</taxon>
        <taxon>Cohnella</taxon>
    </lineage>
</organism>
<keyword evidence="2" id="KW-0326">Glycosidase</keyword>
<feature type="region of interest" description="Disordered" evidence="3">
    <location>
        <begin position="1102"/>
        <end position="1137"/>
    </location>
</feature>
<keyword evidence="6" id="KW-1185">Reference proteome</keyword>
<dbReference type="EMBL" id="JAPDHZ010000003">
    <property type="protein sequence ID" value="MDG0791853.1"/>
    <property type="molecule type" value="Genomic_DNA"/>
</dbReference>
<evidence type="ECO:0000256" key="3">
    <source>
        <dbReference type="SAM" id="MobiDB-lite"/>
    </source>
</evidence>
<proteinExistence type="predicted"/>
<gene>
    <name evidence="5" type="ORF">OMP38_14020</name>
</gene>
<dbReference type="Pfam" id="PF02449">
    <property type="entry name" value="Glyco_hydro_42"/>
    <property type="match status" value="1"/>
</dbReference>
<evidence type="ECO:0000313" key="6">
    <source>
        <dbReference type="Proteomes" id="UP001153387"/>
    </source>
</evidence>
<evidence type="ECO:0000256" key="1">
    <source>
        <dbReference type="ARBA" id="ARBA00022801"/>
    </source>
</evidence>
<comment type="caution">
    <text evidence="5">The sequence shown here is derived from an EMBL/GenBank/DDBJ whole genome shotgun (WGS) entry which is preliminary data.</text>
</comment>
<dbReference type="InterPro" id="IPR013529">
    <property type="entry name" value="Glyco_hydro_42_N"/>
</dbReference>
<reference evidence="5 6" key="1">
    <citation type="submission" date="2022-10" db="EMBL/GenBank/DDBJ databases">
        <title>Comparative genomic analysis of Cohnella hashimotonis sp. nov., isolated from the International Space Station.</title>
        <authorList>
            <person name="Simpson A."/>
            <person name="Venkateswaran K."/>
        </authorList>
    </citation>
    <scope>NUCLEOTIDE SEQUENCE [LARGE SCALE GENOMIC DNA]</scope>
    <source>
        <strain evidence="5 6">DSM 18997</strain>
    </source>
</reference>
<dbReference type="SUPFAM" id="SSF51445">
    <property type="entry name" value="(Trans)glycosidases"/>
    <property type="match status" value="1"/>
</dbReference>
<dbReference type="InterPro" id="IPR017853">
    <property type="entry name" value="GH"/>
</dbReference>
<feature type="compositionally biased region" description="Basic residues" evidence="3">
    <location>
        <begin position="1126"/>
        <end position="1137"/>
    </location>
</feature>
<feature type="domain" description="Glycoside hydrolase family 42 N-terminal" evidence="4">
    <location>
        <begin position="738"/>
        <end position="859"/>
    </location>
</feature>
<dbReference type="SUPFAM" id="SSF49344">
    <property type="entry name" value="CBD9-like"/>
    <property type="match status" value="1"/>
</dbReference>
<dbReference type="Gene3D" id="2.60.40.1190">
    <property type="match status" value="1"/>
</dbReference>
<keyword evidence="1" id="KW-0378">Hydrolase</keyword>
<dbReference type="GO" id="GO:0005975">
    <property type="term" value="P:carbohydrate metabolic process"/>
    <property type="evidence" value="ECO:0007669"/>
    <property type="project" value="InterPro"/>
</dbReference>
<name>A0A9X4QMM2_9BACL</name>
<dbReference type="AlphaFoldDB" id="A0A9X4QMM2"/>
<evidence type="ECO:0000259" key="4">
    <source>
        <dbReference type="Pfam" id="PF02449"/>
    </source>
</evidence>
<dbReference type="Gene3D" id="3.20.20.80">
    <property type="entry name" value="Glycosidases"/>
    <property type="match status" value="1"/>
</dbReference>
<dbReference type="RefSeq" id="WP_277565697.1">
    <property type="nucleotide sequence ID" value="NZ_JAPDHZ010000003.1"/>
</dbReference>
<protein>
    <submittedName>
        <fullName evidence="5">DUF4832 domain-containing protein</fullName>
    </submittedName>
</protein>
<accession>A0A9X4QMM2</accession>
<dbReference type="GO" id="GO:0004565">
    <property type="term" value="F:beta-galactosidase activity"/>
    <property type="evidence" value="ECO:0007669"/>
    <property type="project" value="InterPro"/>
</dbReference>
<dbReference type="GO" id="GO:0009341">
    <property type="term" value="C:beta-galactosidase complex"/>
    <property type="evidence" value="ECO:0007669"/>
    <property type="project" value="InterPro"/>
</dbReference>